<dbReference type="InterPro" id="IPR000276">
    <property type="entry name" value="GPCR_Rhodpsn"/>
</dbReference>
<evidence type="ECO:0000256" key="9">
    <source>
        <dbReference type="SAM" id="MobiDB-lite"/>
    </source>
</evidence>
<evidence type="ECO:0000313" key="13">
    <source>
        <dbReference type="RefSeq" id="XP_022088752.1"/>
    </source>
</evidence>
<evidence type="ECO:0000256" key="6">
    <source>
        <dbReference type="ARBA" id="ARBA00023170"/>
    </source>
</evidence>
<dbReference type="GO" id="GO:0004930">
    <property type="term" value="F:G protein-coupled receptor activity"/>
    <property type="evidence" value="ECO:0007669"/>
    <property type="project" value="UniProtKB-KW"/>
</dbReference>
<comment type="subcellular location">
    <subcellularLocation>
        <location evidence="1">Membrane</location>
        <topology evidence="1">Multi-pass membrane protein</topology>
    </subcellularLocation>
</comment>
<evidence type="ECO:0000256" key="2">
    <source>
        <dbReference type="ARBA" id="ARBA00022692"/>
    </source>
</evidence>
<dbReference type="PANTHER" id="PTHR45695">
    <property type="entry name" value="LEUCOKININ RECEPTOR-RELATED"/>
    <property type="match status" value="1"/>
</dbReference>
<dbReference type="OMA" id="RETLHCG"/>
<feature type="region of interest" description="Disordered" evidence="9">
    <location>
        <begin position="283"/>
        <end position="343"/>
    </location>
</feature>
<evidence type="ECO:0000313" key="14">
    <source>
        <dbReference type="RefSeq" id="XP_022088759.1"/>
    </source>
</evidence>
<proteinExistence type="inferred from homology"/>
<evidence type="ECO:0000256" key="10">
    <source>
        <dbReference type="SAM" id="Phobius"/>
    </source>
</evidence>
<dbReference type="GeneID" id="110978238"/>
<keyword evidence="7 8" id="KW-0807">Transducer</keyword>
<protein>
    <submittedName>
        <fullName evidence="13 14">Muscarinic acetylcholine receptor gar-3-like isoform X1</fullName>
    </submittedName>
</protein>
<keyword evidence="5 10" id="KW-0472">Membrane</keyword>
<dbReference type="RefSeq" id="XP_022088759.1">
    <property type="nucleotide sequence ID" value="XM_022233067.1"/>
</dbReference>
<dbReference type="AlphaFoldDB" id="A0A8B7Y6C2"/>
<organism evidence="12 14">
    <name type="scientific">Acanthaster planci</name>
    <name type="common">Crown-of-thorns starfish</name>
    <dbReference type="NCBI Taxonomy" id="133434"/>
    <lineage>
        <taxon>Eukaryota</taxon>
        <taxon>Metazoa</taxon>
        <taxon>Echinodermata</taxon>
        <taxon>Eleutherozoa</taxon>
        <taxon>Asterozoa</taxon>
        <taxon>Asteroidea</taxon>
        <taxon>Valvatacea</taxon>
        <taxon>Valvatida</taxon>
        <taxon>Acanthasteridae</taxon>
        <taxon>Acanthaster</taxon>
    </lineage>
</organism>
<feature type="transmembrane region" description="Helical" evidence="10">
    <location>
        <begin position="56"/>
        <end position="80"/>
    </location>
</feature>
<feature type="transmembrane region" description="Helical" evidence="10">
    <location>
        <begin position="575"/>
        <end position="595"/>
    </location>
</feature>
<dbReference type="PROSITE" id="PS50262">
    <property type="entry name" value="G_PROTEIN_RECEP_F1_2"/>
    <property type="match status" value="1"/>
</dbReference>
<feature type="compositionally biased region" description="Basic and acidic residues" evidence="9">
    <location>
        <begin position="473"/>
        <end position="487"/>
    </location>
</feature>
<feature type="transmembrane region" description="Helical" evidence="10">
    <location>
        <begin position="129"/>
        <end position="150"/>
    </location>
</feature>
<dbReference type="PROSITE" id="PS00237">
    <property type="entry name" value="G_PROTEIN_RECEP_F1_1"/>
    <property type="match status" value="1"/>
</dbReference>
<evidence type="ECO:0000259" key="11">
    <source>
        <dbReference type="PROSITE" id="PS50262"/>
    </source>
</evidence>
<keyword evidence="4 8" id="KW-0297">G-protein coupled receptor</keyword>
<feature type="transmembrane region" description="Helical" evidence="10">
    <location>
        <begin position="536"/>
        <end position="563"/>
    </location>
</feature>
<dbReference type="OrthoDB" id="5964776at2759"/>
<keyword evidence="3 10" id="KW-1133">Transmembrane helix</keyword>
<sequence length="641" mass="70962">MPLPRMNRDLTSKIPHGLRNSLNRSAPVKELTSANMDSNSSASHVDYYSKHPVKDILIATFVPVFIVSLIGNLLVVYVIVRNRSMHTVTNFFLLNLAVSDLLVTLFCIIPTLLYFIQVNWSLGVFICKAHKATLTVTTTASIFMLTVISMERYIVILHPFHTKRILTVQRLIGVVVAVWLLSIVLSIPMCISYDVLPGYVEGMYCGATAEYIENGARIQFIAMLFVCYLVPLVIMLVLYTRIGWGLWTPSRTGDNSLSALPGPSGKKSKTYMKVTYKGNKAVSSVEEKSPVPPGEGLRIHIGRQISPPPGESTSAHSDSDDTPRKTLLRNCSSEPSRPINRGDVQEKIGPFFIDYPEETDIEQTETVESNNTAVLWRSCNDILLCSGGDKSASTRYEARGIETEKTGIDSNGIGSHQAMSKSENELNSHQITDEGNQSAPSGDGRGIADTDKENSQYLNPGRTYGGFKSRLGSKSEGDKRPANRKYEPAAASGQASPAYGRANPHALSRQCMKKTPSKRKRNAEAVMHARRKVIRLLVVMVVCFAVCLFPLQLISVWSLFAIFSDQSEGGALVTAFTYLAYFSNSAINPFLYAFLSDNFRSKMRETLLCISSRTRRQVSLRQMRLKSVTSDAFTESELMPS</sequence>
<dbReference type="RefSeq" id="XP_022088752.1">
    <property type="nucleotide sequence ID" value="XM_022233060.1"/>
</dbReference>
<gene>
    <name evidence="13 14" type="primary">LOC110978238</name>
</gene>
<feature type="compositionally biased region" description="Polar residues" evidence="9">
    <location>
        <begin position="408"/>
        <end position="440"/>
    </location>
</feature>
<dbReference type="Proteomes" id="UP000694845">
    <property type="component" value="Unplaced"/>
</dbReference>
<comment type="similarity">
    <text evidence="8">Belongs to the G-protein coupled receptor 1 family.</text>
</comment>
<name>A0A8B7Y6C2_ACAPL</name>
<evidence type="ECO:0000256" key="5">
    <source>
        <dbReference type="ARBA" id="ARBA00023136"/>
    </source>
</evidence>
<accession>A0A8B7Y6C2</accession>
<keyword evidence="12" id="KW-1185">Reference proteome</keyword>
<feature type="compositionally biased region" description="Basic residues" evidence="9">
    <location>
        <begin position="511"/>
        <end position="521"/>
    </location>
</feature>
<keyword evidence="6 8" id="KW-0675">Receptor</keyword>
<evidence type="ECO:0000256" key="7">
    <source>
        <dbReference type="ARBA" id="ARBA00023224"/>
    </source>
</evidence>
<dbReference type="SUPFAM" id="SSF81321">
    <property type="entry name" value="Family A G protein-coupled receptor-like"/>
    <property type="match status" value="1"/>
</dbReference>
<reference evidence="13 14" key="1">
    <citation type="submission" date="2025-04" db="UniProtKB">
        <authorList>
            <consortium name="RefSeq"/>
        </authorList>
    </citation>
    <scope>IDENTIFICATION</scope>
</reference>
<evidence type="ECO:0000256" key="4">
    <source>
        <dbReference type="ARBA" id="ARBA00023040"/>
    </source>
</evidence>
<dbReference type="Pfam" id="PF00001">
    <property type="entry name" value="7tm_1"/>
    <property type="match status" value="1"/>
</dbReference>
<feature type="transmembrane region" description="Helical" evidence="10">
    <location>
        <begin position="92"/>
        <end position="117"/>
    </location>
</feature>
<feature type="domain" description="G-protein coupled receptors family 1 profile" evidence="11">
    <location>
        <begin position="71"/>
        <end position="592"/>
    </location>
</feature>
<feature type="transmembrane region" description="Helical" evidence="10">
    <location>
        <begin position="216"/>
        <end position="239"/>
    </location>
</feature>
<evidence type="ECO:0000256" key="1">
    <source>
        <dbReference type="ARBA" id="ARBA00004141"/>
    </source>
</evidence>
<feature type="region of interest" description="Disordered" evidence="9">
    <location>
        <begin position="406"/>
        <end position="524"/>
    </location>
</feature>
<dbReference type="PANTHER" id="PTHR45695:SF9">
    <property type="entry name" value="LEUCOKININ RECEPTOR"/>
    <property type="match status" value="1"/>
</dbReference>
<dbReference type="SMART" id="SM01381">
    <property type="entry name" value="7TM_GPCR_Srsx"/>
    <property type="match status" value="1"/>
</dbReference>
<dbReference type="KEGG" id="aplc:110978238"/>
<evidence type="ECO:0000256" key="8">
    <source>
        <dbReference type="RuleBase" id="RU000688"/>
    </source>
</evidence>
<evidence type="ECO:0000256" key="3">
    <source>
        <dbReference type="ARBA" id="ARBA00022989"/>
    </source>
</evidence>
<dbReference type="InterPro" id="IPR017452">
    <property type="entry name" value="GPCR_Rhodpsn_7TM"/>
</dbReference>
<evidence type="ECO:0000313" key="12">
    <source>
        <dbReference type="Proteomes" id="UP000694845"/>
    </source>
</evidence>
<dbReference type="GO" id="GO:0005886">
    <property type="term" value="C:plasma membrane"/>
    <property type="evidence" value="ECO:0007669"/>
    <property type="project" value="TreeGrafter"/>
</dbReference>
<dbReference type="PRINTS" id="PR00237">
    <property type="entry name" value="GPCRRHODOPSN"/>
</dbReference>
<dbReference type="Gene3D" id="1.20.1070.10">
    <property type="entry name" value="Rhodopsin 7-helix transmembrane proteins"/>
    <property type="match status" value="2"/>
</dbReference>
<feature type="transmembrane region" description="Helical" evidence="10">
    <location>
        <begin position="171"/>
        <end position="196"/>
    </location>
</feature>
<keyword evidence="2 8" id="KW-0812">Transmembrane</keyword>